<evidence type="ECO:0000256" key="4">
    <source>
        <dbReference type="ARBA" id="ARBA00012483"/>
    </source>
</evidence>
<dbReference type="GO" id="GO:0016567">
    <property type="term" value="P:protein ubiquitination"/>
    <property type="evidence" value="ECO:0007669"/>
    <property type="project" value="UniProtKB-UniPathway"/>
</dbReference>
<dbReference type="EMBL" id="VTPC01001572">
    <property type="protein sequence ID" value="KAF2901500.1"/>
    <property type="molecule type" value="Genomic_DNA"/>
</dbReference>
<sequence>MAELDLDDRIMEKFRCFQCKNYLSVSPIVVLPDGKSLCGICYSSANETAYKELIFEDFLKTLLYPCKFKDHGCKERLKFGEARDHEANCIYDPMICPVSPSCTWKGATIKEMLNHFPDCHSDLIAKKMAFKLAVRDQDQSGFLLACLDGVIVILKYHYSVSTGNLQYQIYHLNTDVQEMMMKISLINDVDLDYRIHLKEDSPYLFNKSFYKDFSKISNPKTLALRNLFAVLNNPNYVRINMDLHIVKSGESEQFVDYDLIKDLKRGSCQGYLLPPLYKSSTADSPLCFNCHNQFAGVECELDKEIIDKVSKTNFPCRWRGCGTIKRVVNLKWCILFCFFVFCIYWLD</sequence>
<evidence type="ECO:0000259" key="12">
    <source>
        <dbReference type="PROSITE" id="PS51081"/>
    </source>
</evidence>
<dbReference type="FunFam" id="3.30.40.10:FF:000041">
    <property type="entry name" value="E3 ubiquitin-protein ligase SINAT3"/>
    <property type="match status" value="1"/>
</dbReference>
<dbReference type="GO" id="GO:0031624">
    <property type="term" value="F:ubiquitin conjugating enzyme binding"/>
    <property type="evidence" value="ECO:0007669"/>
    <property type="project" value="TreeGrafter"/>
</dbReference>
<dbReference type="AlphaFoldDB" id="A0A8K0GEB3"/>
<evidence type="ECO:0000256" key="6">
    <source>
        <dbReference type="ARBA" id="ARBA00022723"/>
    </source>
</evidence>
<dbReference type="EC" id="2.3.2.27" evidence="4"/>
<evidence type="ECO:0000256" key="3">
    <source>
        <dbReference type="ARBA" id="ARBA00009119"/>
    </source>
</evidence>
<evidence type="ECO:0000256" key="11">
    <source>
        <dbReference type="SAM" id="Phobius"/>
    </source>
</evidence>
<evidence type="ECO:0000256" key="10">
    <source>
        <dbReference type="PROSITE-ProRule" id="PRU00455"/>
    </source>
</evidence>
<dbReference type="SUPFAM" id="SSF49599">
    <property type="entry name" value="TRAF domain-like"/>
    <property type="match status" value="1"/>
</dbReference>
<dbReference type="GO" id="GO:0008270">
    <property type="term" value="F:zinc ion binding"/>
    <property type="evidence" value="ECO:0007669"/>
    <property type="project" value="UniProtKB-KW"/>
</dbReference>
<protein>
    <recommendedName>
        <fullName evidence="4">RING-type E3 ubiquitin transferase</fullName>
        <ecNumber evidence="4">2.3.2.27</ecNumber>
    </recommendedName>
</protein>
<keyword evidence="8" id="KW-0833">Ubl conjugation pathway</keyword>
<comment type="caution">
    <text evidence="13">The sequence shown here is derived from an EMBL/GenBank/DDBJ whole genome shotgun (WGS) entry which is preliminary data.</text>
</comment>
<dbReference type="Pfam" id="PF21361">
    <property type="entry name" value="Sina_ZnF"/>
    <property type="match status" value="1"/>
</dbReference>
<keyword evidence="6" id="KW-0479">Metal-binding</keyword>
<keyword evidence="5" id="KW-0808">Transferase</keyword>
<feature type="domain" description="SIAH-type" evidence="12">
    <location>
        <begin position="61"/>
        <end position="121"/>
    </location>
</feature>
<keyword evidence="11" id="KW-0472">Membrane</keyword>
<dbReference type="GO" id="GO:0005737">
    <property type="term" value="C:cytoplasm"/>
    <property type="evidence" value="ECO:0007669"/>
    <property type="project" value="TreeGrafter"/>
</dbReference>
<dbReference type="InterPro" id="IPR004162">
    <property type="entry name" value="SINA-like_animal"/>
</dbReference>
<evidence type="ECO:0000256" key="2">
    <source>
        <dbReference type="ARBA" id="ARBA00004906"/>
    </source>
</evidence>
<dbReference type="PROSITE" id="PS51081">
    <property type="entry name" value="ZF_SIAH"/>
    <property type="match status" value="1"/>
</dbReference>
<dbReference type="InterPro" id="IPR013083">
    <property type="entry name" value="Znf_RING/FYVE/PHD"/>
</dbReference>
<keyword evidence="9" id="KW-0862">Zinc</keyword>
<evidence type="ECO:0000256" key="7">
    <source>
        <dbReference type="ARBA" id="ARBA00022771"/>
    </source>
</evidence>
<feature type="transmembrane region" description="Helical" evidence="11">
    <location>
        <begin position="327"/>
        <end position="346"/>
    </location>
</feature>
<keyword evidence="7 10" id="KW-0863">Zinc-finger</keyword>
<evidence type="ECO:0000313" key="14">
    <source>
        <dbReference type="Proteomes" id="UP000801492"/>
    </source>
</evidence>
<gene>
    <name evidence="13" type="ORF">ILUMI_04683</name>
</gene>
<comment type="catalytic activity">
    <reaction evidence="1">
        <text>S-ubiquitinyl-[E2 ubiquitin-conjugating enzyme]-L-cysteine + [acceptor protein]-L-lysine = [E2 ubiquitin-conjugating enzyme]-L-cysteine + N(6)-ubiquitinyl-[acceptor protein]-L-lysine.</text>
        <dbReference type="EC" id="2.3.2.27"/>
    </reaction>
</comment>
<organism evidence="13 14">
    <name type="scientific">Ignelater luminosus</name>
    <name type="common">Cucubano</name>
    <name type="synonym">Pyrophorus luminosus</name>
    <dbReference type="NCBI Taxonomy" id="2038154"/>
    <lineage>
        <taxon>Eukaryota</taxon>
        <taxon>Metazoa</taxon>
        <taxon>Ecdysozoa</taxon>
        <taxon>Arthropoda</taxon>
        <taxon>Hexapoda</taxon>
        <taxon>Insecta</taxon>
        <taxon>Pterygota</taxon>
        <taxon>Neoptera</taxon>
        <taxon>Endopterygota</taxon>
        <taxon>Coleoptera</taxon>
        <taxon>Polyphaga</taxon>
        <taxon>Elateriformia</taxon>
        <taxon>Elateroidea</taxon>
        <taxon>Elateridae</taxon>
        <taxon>Agrypninae</taxon>
        <taxon>Pyrophorini</taxon>
        <taxon>Ignelater</taxon>
    </lineage>
</organism>
<proteinExistence type="inferred from homology"/>
<dbReference type="UniPathway" id="UPA00143"/>
<keyword evidence="11" id="KW-0812">Transmembrane</keyword>
<evidence type="ECO:0000256" key="1">
    <source>
        <dbReference type="ARBA" id="ARBA00000900"/>
    </source>
</evidence>
<dbReference type="GO" id="GO:0043161">
    <property type="term" value="P:proteasome-mediated ubiquitin-dependent protein catabolic process"/>
    <property type="evidence" value="ECO:0007669"/>
    <property type="project" value="TreeGrafter"/>
</dbReference>
<name>A0A8K0GEB3_IGNLU</name>
<evidence type="ECO:0000313" key="13">
    <source>
        <dbReference type="EMBL" id="KAF2901500.1"/>
    </source>
</evidence>
<dbReference type="OrthoDB" id="6782120at2759"/>
<dbReference type="PANTHER" id="PTHR45877:SF2">
    <property type="entry name" value="E3 UBIQUITIN-PROTEIN LIGASE SINA-RELATED"/>
    <property type="match status" value="1"/>
</dbReference>
<evidence type="ECO:0000256" key="9">
    <source>
        <dbReference type="ARBA" id="ARBA00022833"/>
    </source>
</evidence>
<comment type="pathway">
    <text evidence="2">Protein modification; protein ubiquitination.</text>
</comment>
<accession>A0A8K0GEB3</accession>
<evidence type="ECO:0000256" key="5">
    <source>
        <dbReference type="ARBA" id="ARBA00022679"/>
    </source>
</evidence>
<dbReference type="InterPro" id="IPR013010">
    <property type="entry name" value="Znf_SIAH"/>
</dbReference>
<dbReference type="PANTHER" id="PTHR45877">
    <property type="entry name" value="E3 UBIQUITIN-PROTEIN LIGASE SIAH2"/>
    <property type="match status" value="1"/>
</dbReference>
<comment type="similarity">
    <text evidence="3">Belongs to the SINA (Seven in absentia) family.</text>
</comment>
<reference evidence="13" key="1">
    <citation type="submission" date="2019-08" db="EMBL/GenBank/DDBJ databases">
        <title>The genome of the North American firefly Photinus pyralis.</title>
        <authorList>
            <consortium name="Photinus pyralis genome working group"/>
            <person name="Fallon T.R."/>
            <person name="Sander Lower S.E."/>
            <person name="Weng J.-K."/>
        </authorList>
    </citation>
    <scope>NUCLEOTIDE SEQUENCE</scope>
    <source>
        <strain evidence="13">TRF0915ILg1</strain>
        <tissue evidence="13">Whole body</tissue>
    </source>
</reference>
<dbReference type="Gene3D" id="3.30.40.10">
    <property type="entry name" value="Zinc/RING finger domain, C3HC4 (zinc finger)"/>
    <property type="match status" value="1"/>
</dbReference>
<evidence type="ECO:0000256" key="8">
    <source>
        <dbReference type="ARBA" id="ARBA00022786"/>
    </source>
</evidence>
<keyword evidence="11" id="KW-1133">Transmembrane helix</keyword>
<keyword evidence="14" id="KW-1185">Reference proteome</keyword>
<dbReference type="GO" id="GO:0061630">
    <property type="term" value="F:ubiquitin protein ligase activity"/>
    <property type="evidence" value="ECO:0007669"/>
    <property type="project" value="UniProtKB-EC"/>
</dbReference>
<dbReference type="Proteomes" id="UP000801492">
    <property type="component" value="Unassembled WGS sequence"/>
</dbReference>